<reference evidence="3 4" key="1">
    <citation type="submission" date="2015-01" db="EMBL/GenBank/DDBJ databases">
        <title>Evolution of Trichinella species and genotypes.</title>
        <authorList>
            <person name="Korhonen P.K."/>
            <person name="Edoardo P."/>
            <person name="Giuseppe L.R."/>
            <person name="Gasser R.B."/>
        </authorList>
    </citation>
    <scope>NUCLEOTIDE SEQUENCE [LARGE SCALE GENOMIC DNA]</scope>
    <source>
        <strain evidence="3">ISS120</strain>
    </source>
</reference>
<gene>
    <name evidence="3" type="ORF">T03_12396</name>
</gene>
<name>A0A0V1BDT2_TRIBR</name>
<feature type="non-terminal residue" evidence="3">
    <location>
        <position position="1"/>
    </location>
</feature>
<proteinExistence type="predicted"/>
<evidence type="ECO:0000256" key="1">
    <source>
        <dbReference type="SAM" id="MobiDB-lite"/>
    </source>
</evidence>
<dbReference type="Pfam" id="PF18701">
    <property type="entry name" value="DUF5641"/>
    <property type="match status" value="1"/>
</dbReference>
<dbReference type="InterPro" id="IPR040676">
    <property type="entry name" value="DUF5641"/>
</dbReference>
<dbReference type="STRING" id="45882.A0A0V1BDT2"/>
<feature type="non-terminal residue" evidence="3">
    <location>
        <position position="160"/>
    </location>
</feature>
<feature type="domain" description="DUF5641" evidence="2">
    <location>
        <begin position="1"/>
        <end position="52"/>
    </location>
</feature>
<protein>
    <recommendedName>
        <fullName evidence="2">DUF5641 domain-containing protein</fullName>
    </recommendedName>
</protein>
<dbReference type="EMBL" id="JYDI01001266">
    <property type="protein sequence ID" value="KRY35016.1"/>
    <property type="molecule type" value="Genomic_DNA"/>
</dbReference>
<dbReference type="OrthoDB" id="6021331at2759"/>
<evidence type="ECO:0000259" key="2">
    <source>
        <dbReference type="Pfam" id="PF18701"/>
    </source>
</evidence>
<comment type="caution">
    <text evidence="3">The sequence shown here is derived from an EMBL/GenBank/DDBJ whole genome shotgun (WGS) entry which is preliminary data.</text>
</comment>
<evidence type="ECO:0000313" key="4">
    <source>
        <dbReference type="Proteomes" id="UP000054653"/>
    </source>
</evidence>
<evidence type="ECO:0000313" key="3">
    <source>
        <dbReference type="EMBL" id="KRY35016.1"/>
    </source>
</evidence>
<organism evidence="3 4">
    <name type="scientific">Trichinella britovi</name>
    <name type="common">Parasitic roundworm</name>
    <dbReference type="NCBI Taxonomy" id="45882"/>
    <lineage>
        <taxon>Eukaryota</taxon>
        <taxon>Metazoa</taxon>
        <taxon>Ecdysozoa</taxon>
        <taxon>Nematoda</taxon>
        <taxon>Enoplea</taxon>
        <taxon>Dorylaimia</taxon>
        <taxon>Trichinellida</taxon>
        <taxon>Trichinellidae</taxon>
        <taxon>Trichinella</taxon>
    </lineage>
</organism>
<dbReference type="AlphaFoldDB" id="A0A0V1BDT2"/>
<accession>A0A0V1BDT2</accession>
<dbReference type="Proteomes" id="UP000054653">
    <property type="component" value="Unassembled WGS sequence"/>
</dbReference>
<sequence length="160" mass="17590">LVLILEDNIPRAQCPIGVITELHLGSDGIARSARIRTSTNVITRPVAKLVQLEPATVSDGRETPPSGGEDVADRNGTEVRRRRNLWENWRGYFRSVVFIDFLSDYPRLSVISLIGLSNSLDTPGLTITTHIYSPLISETSDSLFRSLHSGPPSRIGGIIK</sequence>
<feature type="region of interest" description="Disordered" evidence="1">
    <location>
        <begin position="55"/>
        <end position="75"/>
    </location>
</feature>
<keyword evidence="4" id="KW-1185">Reference proteome</keyword>